<dbReference type="Gene3D" id="1.10.10.60">
    <property type="entry name" value="Homeodomain-like"/>
    <property type="match status" value="1"/>
</dbReference>
<evidence type="ECO:0000313" key="3">
    <source>
        <dbReference type="Proteomes" id="UP000484875"/>
    </source>
</evidence>
<comment type="caution">
    <text evidence="2">The sequence shown here is derived from an EMBL/GenBank/DDBJ whole genome shotgun (WGS) entry which is preliminary data.</text>
</comment>
<feature type="non-terminal residue" evidence="2">
    <location>
        <position position="1"/>
    </location>
</feature>
<protein>
    <recommendedName>
        <fullName evidence="1">DNA binding HTH domain-containing protein</fullName>
    </recommendedName>
</protein>
<feature type="domain" description="DNA binding HTH" evidence="1">
    <location>
        <begin position="1"/>
        <end position="19"/>
    </location>
</feature>
<accession>A0A845HUF0</accession>
<gene>
    <name evidence="2" type="ORF">GTP81_30395</name>
</gene>
<name>A0A845HUF0_9BURK</name>
<proteinExistence type="predicted"/>
<evidence type="ECO:0000259" key="1">
    <source>
        <dbReference type="Pfam" id="PF02954"/>
    </source>
</evidence>
<organism evidence="2 3">
    <name type="scientific">Duganella vulcania</name>
    <dbReference type="NCBI Taxonomy" id="2692166"/>
    <lineage>
        <taxon>Bacteria</taxon>
        <taxon>Pseudomonadati</taxon>
        <taxon>Pseudomonadota</taxon>
        <taxon>Betaproteobacteria</taxon>
        <taxon>Burkholderiales</taxon>
        <taxon>Oxalobacteraceae</taxon>
        <taxon>Telluria group</taxon>
        <taxon>Duganella</taxon>
    </lineage>
</organism>
<dbReference type="RefSeq" id="WP_161093278.1">
    <property type="nucleotide sequence ID" value="NZ_WWCV01000121.1"/>
</dbReference>
<dbReference type="Pfam" id="PF02954">
    <property type="entry name" value="HTH_8"/>
    <property type="match status" value="1"/>
</dbReference>
<dbReference type="EMBL" id="WWCV01000121">
    <property type="protein sequence ID" value="MYN21053.1"/>
    <property type="molecule type" value="Genomic_DNA"/>
</dbReference>
<dbReference type="InterPro" id="IPR002197">
    <property type="entry name" value="HTH_Fis"/>
</dbReference>
<dbReference type="AlphaFoldDB" id="A0A845HUF0"/>
<sequence length="24" mass="2699">AAAELGLSRQALYRRMERLGIARP</sequence>
<keyword evidence="3" id="KW-1185">Reference proteome</keyword>
<reference evidence="2 3" key="1">
    <citation type="submission" date="2019-12" db="EMBL/GenBank/DDBJ databases">
        <title>Novel species isolated from a subtropical stream in China.</title>
        <authorList>
            <person name="Lu H."/>
        </authorList>
    </citation>
    <scope>NUCLEOTIDE SEQUENCE [LARGE SCALE GENOMIC DNA]</scope>
    <source>
        <strain evidence="2 3">FT107W</strain>
    </source>
</reference>
<dbReference type="Proteomes" id="UP000484875">
    <property type="component" value="Unassembled WGS sequence"/>
</dbReference>
<evidence type="ECO:0000313" key="2">
    <source>
        <dbReference type="EMBL" id="MYN21053.1"/>
    </source>
</evidence>
<dbReference type="GO" id="GO:0043565">
    <property type="term" value="F:sequence-specific DNA binding"/>
    <property type="evidence" value="ECO:0007669"/>
    <property type="project" value="InterPro"/>
</dbReference>